<feature type="signal peptide" evidence="2">
    <location>
        <begin position="1"/>
        <end position="22"/>
    </location>
</feature>
<sequence>MFMRNVLIAAVSLQALVEGVIAQEKVTLTRTVTRQKPKTSAGNPYEVPDVPEVTVVPTSYITDGTTIFVDETVTIPCSRCTASTAGDADAEVTSEVITTVITSDAGSVSDQTAEVTVIPTSYITDGTTIFVDETVTIPCSKCTATSTAGGSDAEGTSEAVSETVPESEALSTADATTSGDAAAAGTSEAVSEASSETVSEAATTEVETLSTAEATNSGSITEQTADVTTVVPTSFITRGTTRYVNQTITIPCTKCAGGKTKTVATGVVGETTLDTSAALETTGATQDAAETSAETSAPVEEETTDVDNATQTANTATNEADASTETEAPIPTTIILTTGKGQSTVATQPGPFANTTVAAGAETTGSDELPGAVSSEAATSSAVVSKVNKPVIVVIREVTIFHRTVVIGAACPPVKRGNKGDFVVGTGSDEKTFPELGEALTDACDKQFKDCSENAGKNFEVSDCQKQREICRADASSTAKAPTPITKESTETASVILPSDAEVTGKTKPGVGGHVVISTRTLTVSESCAISDGTPVIEGPTSTGAVKTTETAAAETTSDAEAAGSTALGVETSEAATETAPGAVESSEAVTVVTMTKSDGEISTIAITLTNGVPTGTGVVPPETQVDSSAEAAPTSEAAETTAAAETSGDSEAVGSTALGAETSEADETVTATSTGVVIITMTKSDGEISTTAITVSNGVPTGTGVATVPGEGEKTTVVVPPAETSEGAIGQETTVPAAGETVITKTVTNQVTSYVTVGVNTMTVGVETVTLTNQVTETVTVPCGAGKETAKVITSVVTACPASTTLATTRAPEPETVYVTATVEAARLHSDVPAPERFRRMLGFW</sequence>
<evidence type="ECO:0000313" key="4">
    <source>
        <dbReference type="Proteomes" id="UP000593570"/>
    </source>
</evidence>
<proteinExistence type="predicted"/>
<evidence type="ECO:0000313" key="3">
    <source>
        <dbReference type="EMBL" id="KAF6516434.1"/>
    </source>
</evidence>
<gene>
    <name evidence="3" type="ORF">HZS61_003637</name>
</gene>
<evidence type="ECO:0000256" key="1">
    <source>
        <dbReference type="SAM" id="MobiDB-lite"/>
    </source>
</evidence>
<dbReference type="Proteomes" id="UP000593570">
    <property type="component" value="Unassembled WGS sequence"/>
</dbReference>
<evidence type="ECO:0000256" key="2">
    <source>
        <dbReference type="SAM" id="SignalP"/>
    </source>
</evidence>
<reference evidence="3 4" key="1">
    <citation type="journal article" date="2020" name="bioRxiv">
        <title>A chromosome-scale genome assembly for the Fusarium oxysporum strain Fo5176 to establish a model Arabidopsis-fungal pathosystem.</title>
        <authorList>
            <person name="Fokkens L."/>
            <person name="Guo L."/>
            <person name="Dora S."/>
            <person name="Wang B."/>
            <person name="Ye K."/>
            <person name="Sanchez-Rodriguez C."/>
            <person name="Croll D."/>
        </authorList>
    </citation>
    <scope>NUCLEOTIDE SEQUENCE [LARGE SCALE GENOMIC DNA]</scope>
    <source>
        <strain evidence="3 4">Fo5176</strain>
    </source>
</reference>
<name>A0A8H6GDT3_FUSOX</name>
<dbReference type="EMBL" id="JACDXP010000012">
    <property type="protein sequence ID" value="KAF6516434.1"/>
    <property type="molecule type" value="Genomic_DNA"/>
</dbReference>
<keyword evidence="2" id="KW-0732">Signal</keyword>
<feature type="compositionally biased region" description="Low complexity" evidence="1">
    <location>
        <begin position="628"/>
        <end position="648"/>
    </location>
</feature>
<comment type="caution">
    <text evidence="3">The sequence shown here is derived from an EMBL/GenBank/DDBJ whole genome shotgun (WGS) entry which is preliminary data.</text>
</comment>
<accession>A0A8H6GDT3</accession>
<organism evidence="3 4">
    <name type="scientific">Fusarium oxysporum f. sp. conglutinans</name>
    <dbReference type="NCBI Taxonomy" id="100902"/>
    <lineage>
        <taxon>Eukaryota</taxon>
        <taxon>Fungi</taxon>
        <taxon>Dikarya</taxon>
        <taxon>Ascomycota</taxon>
        <taxon>Pezizomycotina</taxon>
        <taxon>Sordariomycetes</taxon>
        <taxon>Hypocreomycetidae</taxon>
        <taxon>Hypocreales</taxon>
        <taxon>Nectriaceae</taxon>
        <taxon>Fusarium</taxon>
        <taxon>Fusarium oxysporum species complex</taxon>
    </lineage>
</organism>
<feature type="chain" id="PRO_5034470825" evidence="2">
    <location>
        <begin position="23"/>
        <end position="846"/>
    </location>
</feature>
<feature type="region of interest" description="Disordered" evidence="1">
    <location>
        <begin position="281"/>
        <end position="329"/>
    </location>
</feature>
<feature type="region of interest" description="Disordered" evidence="1">
    <location>
        <begin position="616"/>
        <end position="652"/>
    </location>
</feature>
<feature type="region of interest" description="Disordered" evidence="1">
    <location>
        <begin position="143"/>
        <end position="217"/>
    </location>
</feature>
<dbReference type="AlphaFoldDB" id="A0A8H6GDT3"/>
<feature type="compositionally biased region" description="Polar residues" evidence="1">
    <location>
        <begin position="281"/>
        <end position="295"/>
    </location>
</feature>
<protein>
    <submittedName>
        <fullName evidence="3">Uncharacterized protein</fullName>
    </submittedName>
</protein>
<feature type="compositionally biased region" description="Low complexity" evidence="1">
    <location>
        <begin position="169"/>
        <end position="215"/>
    </location>
</feature>
<feature type="compositionally biased region" description="Low complexity" evidence="1">
    <location>
        <begin position="306"/>
        <end position="329"/>
    </location>
</feature>